<reference evidence="13 14" key="1">
    <citation type="submission" date="2018-01" db="EMBL/GenBank/DDBJ databases">
        <title>Whole genome sequence of Melissococcus plutonius DAT561.</title>
        <authorList>
            <person name="Okumura K."/>
            <person name="Takamatsu D."/>
            <person name="Okura M."/>
        </authorList>
    </citation>
    <scope>NUCLEOTIDE SEQUENCE [LARGE SCALE GENOMIC DNA]</scope>
    <source>
        <strain evidence="13 14">DAT561</strain>
    </source>
</reference>
<evidence type="ECO:0000256" key="10">
    <source>
        <dbReference type="ARBA" id="ARBA00026073"/>
    </source>
</evidence>
<evidence type="ECO:0000256" key="3">
    <source>
        <dbReference type="ARBA" id="ARBA00012417"/>
    </source>
</evidence>
<evidence type="ECO:0000313" key="13">
    <source>
        <dbReference type="EMBL" id="BBC60751.1"/>
    </source>
</evidence>
<evidence type="ECO:0000256" key="4">
    <source>
        <dbReference type="ARBA" id="ARBA00019114"/>
    </source>
</evidence>
<dbReference type="NCBIfam" id="TIGR00594">
    <property type="entry name" value="polc"/>
    <property type="match status" value="1"/>
</dbReference>
<dbReference type="InterPro" id="IPR004365">
    <property type="entry name" value="NA-bd_OB_tRNA"/>
</dbReference>
<evidence type="ECO:0000256" key="9">
    <source>
        <dbReference type="ARBA" id="ARBA00025611"/>
    </source>
</evidence>
<dbReference type="InterPro" id="IPR040982">
    <property type="entry name" value="DNA_pol3_finger"/>
</dbReference>
<dbReference type="PANTHER" id="PTHR32294">
    <property type="entry name" value="DNA POLYMERASE III SUBUNIT ALPHA"/>
    <property type="match status" value="1"/>
</dbReference>
<dbReference type="Pfam" id="PF14579">
    <property type="entry name" value="HHH_6"/>
    <property type="match status" value="1"/>
</dbReference>
<dbReference type="PANTHER" id="PTHR32294:SF0">
    <property type="entry name" value="DNA POLYMERASE III SUBUNIT ALPHA"/>
    <property type="match status" value="1"/>
</dbReference>
<dbReference type="Pfam" id="PF07733">
    <property type="entry name" value="DNA_pol3_alpha"/>
    <property type="match status" value="1"/>
</dbReference>
<dbReference type="Pfam" id="PF17657">
    <property type="entry name" value="DNA_pol3_finger"/>
    <property type="match status" value="1"/>
</dbReference>
<dbReference type="Pfam" id="PF02811">
    <property type="entry name" value="PHP"/>
    <property type="match status" value="1"/>
</dbReference>
<dbReference type="InterPro" id="IPR016195">
    <property type="entry name" value="Pol/histidinol_Pase-like"/>
</dbReference>
<protein>
    <recommendedName>
        <fullName evidence="4">DNA polymerase III subunit alpha</fullName>
        <ecNumber evidence="3">2.7.7.7</ecNumber>
    </recommendedName>
</protein>
<name>A0A2Z5Y1T0_9ENTE</name>
<organism evidence="13 14">
    <name type="scientific">Melissococcus plutonius</name>
    <dbReference type="NCBI Taxonomy" id="33970"/>
    <lineage>
        <taxon>Bacteria</taxon>
        <taxon>Bacillati</taxon>
        <taxon>Bacillota</taxon>
        <taxon>Bacilli</taxon>
        <taxon>Lactobacillales</taxon>
        <taxon>Enterococcaceae</taxon>
        <taxon>Melissococcus</taxon>
    </lineage>
</organism>
<evidence type="ECO:0000256" key="5">
    <source>
        <dbReference type="ARBA" id="ARBA00022679"/>
    </source>
</evidence>
<dbReference type="EC" id="2.7.7.7" evidence="3"/>
<comment type="similarity">
    <text evidence="2">Belongs to the DNA polymerase type-C family. DnaE subfamily.</text>
</comment>
<dbReference type="SUPFAM" id="SSF89550">
    <property type="entry name" value="PHP domain-like"/>
    <property type="match status" value="1"/>
</dbReference>
<dbReference type="Gene3D" id="1.10.10.1600">
    <property type="entry name" value="Bacterial DNA polymerase III alpha subunit, thumb domain"/>
    <property type="match status" value="1"/>
</dbReference>
<evidence type="ECO:0000259" key="12">
    <source>
        <dbReference type="SMART" id="SM00481"/>
    </source>
</evidence>
<accession>A0A2Z5Y1T0</accession>
<gene>
    <name evidence="13" type="ORF">DAT561_0616</name>
</gene>
<dbReference type="Gene3D" id="2.40.50.140">
    <property type="entry name" value="Nucleic acid-binding proteins"/>
    <property type="match status" value="1"/>
</dbReference>
<dbReference type="InterPro" id="IPR011708">
    <property type="entry name" value="DNA_pol3_alpha_NTPase_dom"/>
</dbReference>
<comment type="subunit">
    <text evidence="10">DNA polymerase III contains a core (composed of alpha, epsilon and theta chains) that associates with a tau subunit. This core dimerizes to form the POLIII' complex. PolIII' associates with the gamma complex (composed of gamma, delta, delta', psi and chi chains) and with the beta chain to form the complete DNA polymerase III complex.</text>
</comment>
<dbReference type="InterPro" id="IPR041931">
    <property type="entry name" value="DNA_pol3_alpha_thumb_dom"/>
</dbReference>
<keyword evidence="6 13" id="KW-0548">Nucleotidyltransferase</keyword>
<dbReference type="GO" id="GO:0006260">
    <property type="term" value="P:DNA replication"/>
    <property type="evidence" value="ECO:0007669"/>
    <property type="project" value="UniProtKB-KW"/>
</dbReference>
<sequence length="1112" mass="128351">MFFPQLQTITSYSLLSSTIRIPELVQRAKKLNYQALAITDKNVLHGSIEFFEQCQQAKIKPIFGLTLEYNIPALNQTAEILLFAKDYIGYQNLMQLSSIKMTEEESFQSIEKNKALFSHLFGIVPVENGEIKLMLDQFNEQKAEQSLQLLVSLFEPASLFMGISLSHNVNTHRELFGFYQQHKLSLAAIQKVSYLHAEDAFVLETLTCIKTNKQLDLKNYQYPKNGDDYLRKEDVAREEFLILQAEEAILNAEKIARTCSVELPLHQQLLPHYPISTDKNAKMLLEEICWEKISQRIDLVTEEYKERLKKELSIIHQLNFDDYFLIIWDVLSFAHKRGIITGAGRGSAAGSLVAYVLSITEVDPIKYHLLFERFLNPERYSMPDIDIDLPDNQREEVLQYINKKYGRHHMVQIATFGTMAAKMVLKDVARVFGFSPKEAAYWTTAVPNTLKMTLDRAYKESEKLTTLIHKNKINQLLFQTAKQLEGLPRHVSTHAAGIIISDQNLLKLIPLQMGSNGILLTQYTMTDVEKIGLLKMDFLGLKNLSIISNIITIIKRVYHKTIQLNQIPLDDRKTLKLFQEGETSGIFQFESAGIRNVLKKIQPSSIEEIAEINALYRPGPMQNIELFVRRKKGQEPIHYLDPSLEPILKNTYGIIVYQEQIIQIASTMAGFSLGQADILRRAISKKKKEMLDKEREHFVQGSIRQGYTKQLANDVYNYIEQFANYGFNRSHAFAYSFIGVQMAYLKVHFPDAFFTALLYSVSHNPIKMKEYIGEAKKNKVKILPPSINKSYANFSLQNQKEIVFGLNAIKGIRRELIQNIVEERQKNGVFTSFDEFLFRIDRKWLKVEVLRPLVVTGVFDEIASNRKKIANDLAERIQSVLFSDGNIELFHTLKIKEEEIEDYTLEERLELEESYLGIYLSGHPTEQFSQLYLRKSIQFINDILENQKTQLLVYIKDVRNIRTKRGEQMAFIEGSDMTGEISLTLFPKIYRQLRQNIEKGKVYYIEGKVERSSYNQELQIIVNKLEEAAKLEKQFAALTTCFLKITNEQDTEETFRQIQTIIQQHSGQIPIIIYFEANGQTIMMNKENQIDESPETKKALFSLLGVNNVIFK</sequence>
<dbReference type="GO" id="GO:0005737">
    <property type="term" value="C:cytoplasm"/>
    <property type="evidence" value="ECO:0007669"/>
    <property type="project" value="UniProtKB-SubCell"/>
</dbReference>
<dbReference type="InterPro" id="IPR003141">
    <property type="entry name" value="Pol/His_phosphatase_N"/>
</dbReference>
<comment type="function">
    <text evidence="9">DNA polymerase III is a complex, multichain enzyme responsible for most of the replicative synthesis in bacteria. This DNA polymerase also exhibits 3' to 5' exonuclease activity. The alpha chain is the DNA polymerase.</text>
</comment>
<keyword evidence="7" id="KW-0235">DNA replication</keyword>
<dbReference type="Gene3D" id="3.20.20.140">
    <property type="entry name" value="Metal-dependent hydrolases"/>
    <property type="match status" value="1"/>
</dbReference>
<dbReference type="Gene3D" id="1.10.150.870">
    <property type="match status" value="1"/>
</dbReference>
<evidence type="ECO:0000256" key="2">
    <source>
        <dbReference type="ARBA" id="ARBA00009496"/>
    </source>
</evidence>
<dbReference type="InterPro" id="IPR012340">
    <property type="entry name" value="NA-bd_OB-fold"/>
</dbReference>
<dbReference type="RefSeq" id="WP_015694770.1">
    <property type="nucleotide sequence ID" value="NZ_AP018492.1"/>
</dbReference>
<dbReference type="EMBL" id="AP018492">
    <property type="protein sequence ID" value="BBC60751.1"/>
    <property type="molecule type" value="Genomic_DNA"/>
</dbReference>
<dbReference type="AlphaFoldDB" id="A0A2Z5Y1T0"/>
<dbReference type="Pfam" id="PF01336">
    <property type="entry name" value="tRNA_anti-codon"/>
    <property type="match status" value="1"/>
</dbReference>
<evidence type="ECO:0000256" key="11">
    <source>
        <dbReference type="ARBA" id="ARBA00049244"/>
    </source>
</evidence>
<proteinExistence type="inferred from homology"/>
<dbReference type="NCBIfam" id="NF004226">
    <property type="entry name" value="PRK05673.1"/>
    <property type="match status" value="1"/>
</dbReference>
<comment type="catalytic activity">
    <reaction evidence="11">
        <text>DNA(n) + a 2'-deoxyribonucleoside 5'-triphosphate = DNA(n+1) + diphosphate</text>
        <dbReference type="Rhea" id="RHEA:22508"/>
        <dbReference type="Rhea" id="RHEA-COMP:17339"/>
        <dbReference type="Rhea" id="RHEA-COMP:17340"/>
        <dbReference type="ChEBI" id="CHEBI:33019"/>
        <dbReference type="ChEBI" id="CHEBI:61560"/>
        <dbReference type="ChEBI" id="CHEBI:173112"/>
        <dbReference type="EC" id="2.7.7.7"/>
    </reaction>
</comment>
<dbReference type="GO" id="GO:0003887">
    <property type="term" value="F:DNA-directed DNA polymerase activity"/>
    <property type="evidence" value="ECO:0007669"/>
    <property type="project" value="UniProtKB-KW"/>
</dbReference>
<feature type="domain" description="Polymerase/histidinol phosphatase N-terminal" evidence="12">
    <location>
        <begin position="6"/>
        <end position="71"/>
    </location>
</feature>
<dbReference type="GO" id="GO:0008408">
    <property type="term" value="F:3'-5' exonuclease activity"/>
    <property type="evidence" value="ECO:0007669"/>
    <property type="project" value="InterPro"/>
</dbReference>
<evidence type="ECO:0000313" key="14">
    <source>
        <dbReference type="Proteomes" id="UP000269226"/>
    </source>
</evidence>
<dbReference type="CDD" id="cd07431">
    <property type="entry name" value="PHP_PolIIIA"/>
    <property type="match status" value="1"/>
</dbReference>
<dbReference type="InterPro" id="IPR004013">
    <property type="entry name" value="PHP_dom"/>
</dbReference>
<dbReference type="Proteomes" id="UP000269226">
    <property type="component" value="Chromosome"/>
</dbReference>
<dbReference type="InterPro" id="IPR029460">
    <property type="entry name" value="DNAPol_HHH"/>
</dbReference>
<evidence type="ECO:0000256" key="6">
    <source>
        <dbReference type="ARBA" id="ARBA00022695"/>
    </source>
</evidence>
<keyword evidence="5 13" id="KW-0808">Transferase</keyword>
<comment type="subcellular location">
    <subcellularLocation>
        <location evidence="1">Cytoplasm</location>
    </subcellularLocation>
</comment>
<keyword evidence="8" id="KW-0239">DNA-directed DNA polymerase</keyword>
<evidence type="ECO:0000256" key="1">
    <source>
        <dbReference type="ARBA" id="ARBA00004496"/>
    </source>
</evidence>
<evidence type="ECO:0000256" key="8">
    <source>
        <dbReference type="ARBA" id="ARBA00022932"/>
    </source>
</evidence>
<dbReference type="SMART" id="SM00481">
    <property type="entry name" value="POLIIIAc"/>
    <property type="match status" value="1"/>
</dbReference>
<dbReference type="GO" id="GO:0003676">
    <property type="term" value="F:nucleic acid binding"/>
    <property type="evidence" value="ECO:0007669"/>
    <property type="project" value="InterPro"/>
</dbReference>
<dbReference type="CDD" id="cd04485">
    <property type="entry name" value="DnaE_OBF"/>
    <property type="match status" value="1"/>
</dbReference>
<dbReference type="InterPro" id="IPR004805">
    <property type="entry name" value="DnaE2/DnaE/PolC"/>
</dbReference>
<evidence type="ECO:0000256" key="7">
    <source>
        <dbReference type="ARBA" id="ARBA00022705"/>
    </source>
</evidence>
<dbReference type="GeneID" id="57043174"/>